<keyword evidence="4" id="KW-0472">Membrane</keyword>
<keyword evidence="3 6" id="KW-0732">Signal</keyword>
<accession>A0ABV6SBL9</accession>
<evidence type="ECO:0000313" key="7">
    <source>
        <dbReference type="EMBL" id="MFC0686644.1"/>
    </source>
</evidence>
<evidence type="ECO:0000256" key="1">
    <source>
        <dbReference type="ARBA" id="ARBA00004442"/>
    </source>
</evidence>
<keyword evidence="8" id="KW-1185">Reference proteome</keyword>
<dbReference type="InterPro" id="IPR010583">
    <property type="entry name" value="MipA"/>
</dbReference>
<gene>
    <name evidence="7" type="ORF">ACFFF8_18825</name>
</gene>
<dbReference type="Pfam" id="PF06629">
    <property type="entry name" value="MipA"/>
    <property type="match status" value="1"/>
</dbReference>
<keyword evidence="5" id="KW-0998">Cell outer membrane</keyword>
<protein>
    <submittedName>
        <fullName evidence="7">MipA/OmpV family protein</fullName>
    </submittedName>
</protein>
<dbReference type="EMBL" id="JBHLTM010000075">
    <property type="protein sequence ID" value="MFC0686644.1"/>
    <property type="molecule type" value="Genomic_DNA"/>
</dbReference>
<dbReference type="RefSeq" id="WP_267218616.1">
    <property type="nucleotide sequence ID" value="NZ_JAPCWC010000001.1"/>
</dbReference>
<evidence type="ECO:0000256" key="3">
    <source>
        <dbReference type="ARBA" id="ARBA00022729"/>
    </source>
</evidence>
<comment type="subcellular location">
    <subcellularLocation>
        <location evidence="1">Cell outer membrane</location>
    </subcellularLocation>
</comment>
<dbReference type="Proteomes" id="UP001589858">
    <property type="component" value="Unassembled WGS sequence"/>
</dbReference>
<organism evidence="7 8">
    <name type="scientific">Novosphingobium clariflavum</name>
    <dbReference type="NCBI Taxonomy" id="2029884"/>
    <lineage>
        <taxon>Bacteria</taxon>
        <taxon>Pseudomonadati</taxon>
        <taxon>Pseudomonadota</taxon>
        <taxon>Alphaproteobacteria</taxon>
        <taxon>Sphingomonadales</taxon>
        <taxon>Sphingomonadaceae</taxon>
        <taxon>Novosphingobium</taxon>
    </lineage>
</organism>
<comment type="caution">
    <text evidence="7">The sequence shown here is derived from an EMBL/GenBank/DDBJ whole genome shotgun (WGS) entry which is preliminary data.</text>
</comment>
<name>A0ABV6SBL9_9SPHN</name>
<reference evidence="7 8" key="1">
    <citation type="submission" date="2024-09" db="EMBL/GenBank/DDBJ databases">
        <authorList>
            <person name="Sun Q."/>
            <person name="Mori K."/>
        </authorList>
    </citation>
    <scope>NUCLEOTIDE SEQUENCE [LARGE SCALE GENOMIC DNA]</scope>
    <source>
        <strain evidence="7 8">CICC 11035S</strain>
    </source>
</reference>
<dbReference type="PANTHER" id="PTHR38776:SF1">
    <property type="entry name" value="MLTA-INTERACTING PROTEIN-RELATED"/>
    <property type="match status" value="1"/>
</dbReference>
<evidence type="ECO:0000256" key="4">
    <source>
        <dbReference type="ARBA" id="ARBA00023136"/>
    </source>
</evidence>
<feature type="signal peptide" evidence="6">
    <location>
        <begin position="1"/>
        <end position="40"/>
    </location>
</feature>
<feature type="chain" id="PRO_5046084078" evidence="6">
    <location>
        <begin position="41"/>
        <end position="304"/>
    </location>
</feature>
<comment type="similarity">
    <text evidence="2">Belongs to the MipA/OmpV family.</text>
</comment>
<evidence type="ECO:0000256" key="6">
    <source>
        <dbReference type="SAM" id="SignalP"/>
    </source>
</evidence>
<evidence type="ECO:0000256" key="5">
    <source>
        <dbReference type="ARBA" id="ARBA00023237"/>
    </source>
</evidence>
<sequence length="304" mass="31458">MTSIRATRCGAAKWGAIGRARNTAILPVLVATLVAAPAMAQDVSGRPDDLKIGGDRISVGIGMASTPDYIGGASSSITPTAAIQGQVSGISFNTQGTAIYIDAVPSSGRPGWKLELGPLAALRLDRTGKLDNPAVRALGRLDKAVELGGSIGVQRTGVVTSPYDTLSFSLSYQHDVTGAHGSYVASPEIDYDTPLSEHAFVSLSASADYVGAGFGRYYYGVDRAGSIASGLPIYPGADKAGWKDCNLSTMAVHSLTGNLLHGLGVFATGGYQRLLGAYRRSPVVADVGSANQWSGALGLEYSFR</sequence>
<proteinExistence type="inferred from homology"/>
<evidence type="ECO:0000256" key="2">
    <source>
        <dbReference type="ARBA" id="ARBA00005722"/>
    </source>
</evidence>
<evidence type="ECO:0000313" key="8">
    <source>
        <dbReference type="Proteomes" id="UP001589858"/>
    </source>
</evidence>
<dbReference type="PANTHER" id="PTHR38776">
    <property type="entry name" value="MLTA-INTERACTING PROTEIN-RELATED"/>
    <property type="match status" value="1"/>
</dbReference>